<dbReference type="AlphaFoldDB" id="A0A0B7IEG6"/>
<dbReference type="STRING" id="1848903.CCAND38_240012"/>
<reference evidence="12 13" key="1">
    <citation type="submission" date="2015-01" db="EMBL/GenBank/DDBJ databases">
        <authorList>
            <person name="Xiang T."/>
            <person name="Song Y."/>
            <person name="Huang L."/>
            <person name="Wang B."/>
            <person name="Wu P."/>
        </authorList>
    </citation>
    <scope>NUCLEOTIDE SEQUENCE [LARGE SCALE GENOMIC DNA]</scope>
    <source>
        <strain evidence="12 13">CcD93</strain>
    </source>
</reference>
<keyword evidence="7 8" id="KW-0998">Cell outer membrane</keyword>
<dbReference type="Proteomes" id="UP000038200">
    <property type="component" value="Unassembled WGS sequence"/>
</dbReference>
<dbReference type="EMBL" id="CDOL01000013">
    <property type="protein sequence ID" value="CEN50296.1"/>
    <property type="molecule type" value="Genomic_DNA"/>
</dbReference>
<dbReference type="GO" id="GO:0015344">
    <property type="term" value="F:siderophore uptake transmembrane transporter activity"/>
    <property type="evidence" value="ECO:0007669"/>
    <property type="project" value="TreeGrafter"/>
</dbReference>
<comment type="similarity">
    <text evidence="8 9">Belongs to the TonB-dependent receptor family.</text>
</comment>
<sequence length="769" mass="85775">MKVFSTLILFLFSLIIYAQEGVLKGVVSSNKARLESVTVVLESANQKKWTTSDKNGAFKLSVPNGDYTLKINSLGFVPFSEKIHIASNKVVEKNIQLQEDVLGIEEVVVSATRTHLNRKEAPVLVSVTSQKDLVKVRATTLMEGLVYQPGLRTEVNCQNCGFSQVRINGMEGAYSQILIDSRPIFGSLNGVYGLEQIPANMIERIEVIRGGGSALFGASAVAGTINIITKNPTENSMQAGITSSLIAGKSEDLVASFNTSLVSDDLQRGISFYGVNRWRQPYDANDDGFSELTRLRNLNVGAKFFNNLSDRKKIVGELNIGNEDRRGGNKFDMPEHMADIAESIRTNNIGGNATYDYYSPTYNNKWSAFISGQRTRANNYYGAYDVENDAYDLEGLNYGITRENIWVLGGQHTAQFYVNENSLQWTSGAEYKYDEIAENRRNPEILGVNQTQHILGIYSQADWKITPNFKVLAGLRLDNVNSNLLKKSVSALNPRASLLYNITKEVIARGTYSRGFRAPLFYSEDVHSELITGDVRRVELASDLKKETSDSFSASLEYNHSHDGHQIVAMLEAFYTNLDNPFHYVAIEGEDEDELLVKQKQNGNRATVKGINVEFKYAPSSKFVFQMGSTFQSSRASEPLVVSQEEDGTVIAETDKILRSPSIYGNLTASYRPTEKWTLNLTSVYTGAMELFHEGENALKTSKGMFDFGLNTVYNLSFNDFFDMELSAGVKNIFNEYQKDFDKGVERDPTYIYGPALPRTIFAGVKIKM</sequence>
<gene>
    <name evidence="12" type="ORF">CCAND93_110020</name>
</gene>
<dbReference type="InterPro" id="IPR036942">
    <property type="entry name" value="Beta-barrel_TonB_sf"/>
</dbReference>
<comment type="subcellular location">
    <subcellularLocation>
        <location evidence="1 8">Cell outer membrane</location>
        <topology evidence="1 8">Multi-pass membrane protein</topology>
    </subcellularLocation>
</comment>
<dbReference type="GO" id="GO:0009279">
    <property type="term" value="C:cell outer membrane"/>
    <property type="evidence" value="ECO:0007669"/>
    <property type="project" value="UniProtKB-SubCell"/>
</dbReference>
<dbReference type="PANTHER" id="PTHR30069">
    <property type="entry name" value="TONB-DEPENDENT OUTER MEMBRANE RECEPTOR"/>
    <property type="match status" value="1"/>
</dbReference>
<dbReference type="InterPro" id="IPR012910">
    <property type="entry name" value="Plug_dom"/>
</dbReference>
<evidence type="ECO:0000256" key="5">
    <source>
        <dbReference type="ARBA" id="ARBA00023077"/>
    </source>
</evidence>
<evidence type="ECO:0000313" key="13">
    <source>
        <dbReference type="Proteomes" id="UP000038200"/>
    </source>
</evidence>
<dbReference type="PROSITE" id="PS52016">
    <property type="entry name" value="TONB_DEPENDENT_REC_3"/>
    <property type="match status" value="1"/>
</dbReference>
<organism evidence="12 13">
    <name type="scientific">Capnocytophaga canis</name>
    <dbReference type="NCBI Taxonomy" id="1848903"/>
    <lineage>
        <taxon>Bacteria</taxon>
        <taxon>Pseudomonadati</taxon>
        <taxon>Bacteroidota</taxon>
        <taxon>Flavobacteriia</taxon>
        <taxon>Flavobacteriales</taxon>
        <taxon>Flavobacteriaceae</taxon>
        <taxon>Capnocytophaga</taxon>
    </lineage>
</organism>
<evidence type="ECO:0000313" key="12">
    <source>
        <dbReference type="EMBL" id="CEN50296.1"/>
    </source>
</evidence>
<dbReference type="SUPFAM" id="SSF56935">
    <property type="entry name" value="Porins"/>
    <property type="match status" value="1"/>
</dbReference>
<dbReference type="InterPro" id="IPR000531">
    <property type="entry name" value="Beta-barrel_TonB"/>
</dbReference>
<dbReference type="SUPFAM" id="SSF49464">
    <property type="entry name" value="Carboxypeptidase regulatory domain-like"/>
    <property type="match status" value="1"/>
</dbReference>
<dbReference type="Pfam" id="PF13715">
    <property type="entry name" value="CarbopepD_reg_2"/>
    <property type="match status" value="1"/>
</dbReference>
<accession>A0A0B7IEG6</accession>
<dbReference type="Gene3D" id="2.40.170.20">
    <property type="entry name" value="TonB-dependent receptor, beta-barrel domain"/>
    <property type="match status" value="1"/>
</dbReference>
<dbReference type="InterPro" id="IPR008969">
    <property type="entry name" value="CarboxyPept-like_regulatory"/>
</dbReference>
<proteinExistence type="inferred from homology"/>
<evidence type="ECO:0000256" key="8">
    <source>
        <dbReference type="PROSITE-ProRule" id="PRU01360"/>
    </source>
</evidence>
<evidence type="ECO:0000256" key="2">
    <source>
        <dbReference type="ARBA" id="ARBA00022448"/>
    </source>
</evidence>
<keyword evidence="5 9" id="KW-0798">TonB box</keyword>
<evidence type="ECO:0000256" key="3">
    <source>
        <dbReference type="ARBA" id="ARBA00022452"/>
    </source>
</evidence>
<evidence type="ECO:0000256" key="4">
    <source>
        <dbReference type="ARBA" id="ARBA00022692"/>
    </source>
</evidence>
<feature type="domain" description="TonB-dependent receptor-like beta-barrel" evidence="10">
    <location>
        <begin position="335"/>
        <end position="733"/>
    </location>
</feature>
<feature type="domain" description="TonB-dependent receptor plug" evidence="11">
    <location>
        <begin position="119"/>
        <end position="224"/>
    </location>
</feature>
<evidence type="ECO:0000256" key="1">
    <source>
        <dbReference type="ARBA" id="ARBA00004571"/>
    </source>
</evidence>
<dbReference type="Gene3D" id="2.60.40.1120">
    <property type="entry name" value="Carboxypeptidase-like, regulatory domain"/>
    <property type="match status" value="1"/>
</dbReference>
<dbReference type="CDD" id="cd01347">
    <property type="entry name" value="ligand_gated_channel"/>
    <property type="match status" value="1"/>
</dbReference>
<dbReference type="Gene3D" id="2.170.130.10">
    <property type="entry name" value="TonB-dependent receptor, plug domain"/>
    <property type="match status" value="1"/>
</dbReference>
<dbReference type="Pfam" id="PF00593">
    <property type="entry name" value="TonB_dep_Rec_b-barrel"/>
    <property type="match status" value="1"/>
</dbReference>
<protein>
    <submittedName>
        <fullName evidence="12">TonB-dependent receptor</fullName>
    </submittedName>
</protein>
<dbReference type="Pfam" id="PF07715">
    <property type="entry name" value="Plug"/>
    <property type="match status" value="1"/>
</dbReference>
<keyword evidence="4 8" id="KW-0812">Transmembrane</keyword>
<name>A0A0B7IEG6_9FLAO</name>
<dbReference type="InterPro" id="IPR039426">
    <property type="entry name" value="TonB-dep_rcpt-like"/>
</dbReference>
<evidence type="ECO:0000259" key="10">
    <source>
        <dbReference type="Pfam" id="PF00593"/>
    </source>
</evidence>
<keyword evidence="6 8" id="KW-0472">Membrane</keyword>
<evidence type="ECO:0000256" key="6">
    <source>
        <dbReference type="ARBA" id="ARBA00023136"/>
    </source>
</evidence>
<dbReference type="RefSeq" id="WP_042005403.1">
    <property type="nucleotide sequence ID" value="NZ_CDOL01000013.1"/>
</dbReference>
<keyword evidence="2 8" id="KW-0813">Transport</keyword>
<evidence type="ECO:0000259" key="11">
    <source>
        <dbReference type="Pfam" id="PF07715"/>
    </source>
</evidence>
<dbReference type="PANTHER" id="PTHR30069:SF57">
    <property type="entry name" value="TONB-DEPENDENT RECEPTOR"/>
    <property type="match status" value="1"/>
</dbReference>
<dbReference type="OrthoDB" id="1109239at2"/>
<evidence type="ECO:0000256" key="9">
    <source>
        <dbReference type="RuleBase" id="RU003357"/>
    </source>
</evidence>
<dbReference type="InterPro" id="IPR037066">
    <property type="entry name" value="Plug_dom_sf"/>
</dbReference>
<evidence type="ECO:0000256" key="7">
    <source>
        <dbReference type="ARBA" id="ARBA00023237"/>
    </source>
</evidence>
<keyword evidence="3 8" id="KW-1134">Transmembrane beta strand</keyword>
<keyword evidence="12" id="KW-0675">Receptor</keyword>
<dbReference type="GO" id="GO:0044718">
    <property type="term" value="P:siderophore transmembrane transport"/>
    <property type="evidence" value="ECO:0007669"/>
    <property type="project" value="TreeGrafter"/>
</dbReference>